<dbReference type="InterPro" id="IPR043502">
    <property type="entry name" value="DNA/RNA_pol_sf"/>
</dbReference>
<dbReference type="RefSeq" id="XP_019053644.1">
    <property type="nucleotide sequence ID" value="XM_019198099.1"/>
</dbReference>
<dbReference type="CDD" id="cd01647">
    <property type="entry name" value="RT_LTR"/>
    <property type="match status" value="1"/>
</dbReference>
<dbReference type="PANTHER" id="PTHR24559:SF444">
    <property type="entry name" value="REVERSE TRANSCRIPTASE DOMAIN-CONTAINING PROTEIN"/>
    <property type="match status" value="1"/>
</dbReference>
<dbReference type="PROSITE" id="PS50878">
    <property type="entry name" value="RT_POL"/>
    <property type="match status" value="1"/>
</dbReference>
<feature type="domain" description="Reverse transcriptase" evidence="1">
    <location>
        <begin position="1"/>
        <end position="162"/>
    </location>
</feature>
<proteinExistence type="predicted"/>
<name>A0A1U8Q4A5_NELNU</name>
<dbReference type="KEGG" id="nnu:109114837"/>
<dbReference type="InParanoid" id="A0A1U8Q4A5"/>
<evidence type="ECO:0000313" key="3">
    <source>
        <dbReference type="RefSeq" id="XP_019053644.1"/>
    </source>
</evidence>
<evidence type="ECO:0000313" key="2">
    <source>
        <dbReference type="Proteomes" id="UP000189703"/>
    </source>
</evidence>
<dbReference type="OrthoDB" id="1936626at2759"/>
<dbReference type="PANTHER" id="PTHR24559">
    <property type="entry name" value="TRANSPOSON TY3-I GAG-POL POLYPROTEIN"/>
    <property type="match status" value="1"/>
</dbReference>
<dbReference type="AlphaFoldDB" id="A0A1U8Q4A5"/>
<reference evidence="3" key="1">
    <citation type="submission" date="2025-08" db="UniProtKB">
        <authorList>
            <consortium name="RefSeq"/>
        </authorList>
    </citation>
    <scope>IDENTIFICATION</scope>
</reference>
<dbReference type="Gene3D" id="3.10.10.10">
    <property type="entry name" value="HIV Type 1 Reverse Transcriptase, subunit A, domain 1"/>
    <property type="match status" value="1"/>
</dbReference>
<dbReference type="GeneID" id="109114837"/>
<keyword evidence="2" id="KW-1185">Reference proteome</keyword>
<dbReference type="Pfam" id="PF00078">
    <property type="entry name" value="RVT_1"/>
    <property type="match status" value="1"/>
</dbReference>
<dbReference type="InterPro" id="IPR043128">
    <property type="entry name" value="Rev_trsase/Diguanyl_cyclase"/>
</dbReference>
<dbReference type="SUPFAM" id="SSF56672">
    <property type="entry name" value="DNA/RNA polymerases"/>
    <property type="match status" value="1"/>
</dbReference>
<dbReference type="STRING" id="4432.A0A1U8Q4A5"/>
<sequence>MVKKANGKWGICIDFTDLNKACQKDSFPLPRIDHLIDATAGHELLSFMDAFSGYNQIRMDPDDQERMAFITDRDLYCYKVMPFGLKNADATYQRLVNEVFKEQLGRNVEAYVDDMLVKRKKAEHHLLGLCEVFNTLREYKTRLNPIKCAFGVVSGKFMGFMVT</sequence>
<evidence type="ECO:0000259" key="1">
    <source>
        <dbReference type="PROSITE" id="PS50878"/>
    </source>
</evidence>
<dbReference type="Proteomes" id="UP000189703">
    <property type="component" value="Unplaced"/>
</dbReference>
<dbReference type="InterPro" id="IPR053134">
    <property type="entry name" value="RNA-dir_DNA_polymerase"/>
</dbReference>
<dbReference type="Gene3D" id="3.30.70.270">
    <property type="match status" value="1"/>
</dbReference>
<protein>
    <submittedName>
        <fullName evidence="3">Uncharacterized protein LOC109114837</fullName>
    </submittedName>
</protein>
<organism evidence="2 3">
    <name type="scientific">Nelumbo nucifera</name>
    <name type="common">Sacred lotus</name>
    <dbReference type="NCBI Taxonomy" id="4432"/>
    <lineage>
        <taxon>Eukaryota</taxon>
        <taxon>Viridiplantae</taxon>
        <taxon>Streptophyta</taxon>
        <taxon>Embryophyta</taxon>
        <taxon>Tracheophyta</taxon>
        <taxon>Spermatophyta</taxon>
        <taxon>Magnoliopsida</taxon>
        <taxon>Proteales</taxon>
        <taxon>Nelumbonaceae</taxon>
        <taxon>Nelumbo</taxon>
    </lineage>
</organism>
<gene>
    <name evidence="3" type="primary">LOC109114837</name>
</gene>
<dbReference type="OMA" id="MSSATCW"/>
<dbReference type="InterPro" id="IPR000477">
    <property type="entry name" value="RT_dom"/>
</dbReference>
<accession>A0A1U8Q4A5</accession>